<dbReference type="Proteomes" id="UP001487740">
    <property type="component" value="Unassembled WGS sequence"/>
</dbReference>
<evidence type="ECO:0008006" key="4">
    <source>
        <dbReference type="Google" id="ProtNLM"/>
    </source>
</evidence>
<dbReference type="Gene3D" id="3.30.560.10">
    <property type="entry name" value="Glucose Oxidase, domain 3"/>
    <property type="match status" value="1"/>
</dbReference>
<feature type="coiled-coil region" evidence="1">
    <location>
        <begin position="143"/>
        <end position="170"/>
    </location>
</feature>
<proteinExistence type="predicted"/>
<keyword evidence="3" id="KW-1185">Reference proteome</keyword>
<comment type="caution">
    <text evidence="2">The sequence shown here is derived from an EMBL/GenBank/DDBJ whole genome shotgun (WGS) entry which is preliminary data.</text>
</comment>
<sequence>MADVPGVGKNLHDHPSIFGLTWTVRKGSASRITTLANPLFFKDYVYNRKVKSNLIPTTYAKCTAKYLPHGICPLTSPFSLEGNAWSRSEEGDPDWPELQYLFISGGPAMDYGLFITDLIGFRRDSGEGCEYACDTSSVAARKRRKASRSIADLQTVLKALERSSQGAQRECLRRRIS</sequence>
<protein>
    <recommendedName>
        <fullName evidence="4">Glucose-methanol-choline oxidoreductase N-terminal domain-containing protein</fullName>
    </recommendedName>
</protein>
<accession>A0AAW0SN97</accession>
<evidence type="ECO:0000313" key="3">
    <source>
        <dbReference type="Proteomes" id="UP001487740"/>
    </source>
</evidence>
<organism evidence="2 3">
    <name type="scientific">Scylla paramamosain</name>
    <name type="common">Mud crab</name>
    <dbReference type="NCBI Taxonomy" id="85552"/>
    <lineage>
        <taxon>Eukaryota</taxon>
        <taxon>Metazoa</taxon>
        <taxon>Ecdysozoa</taxon>
        <taxon>Arthropoda</taxon>
        <taxon>Crustacea</taxon>
        <taxon>Multicrustacea</taxon>
        <taxon>Malacostraca</taxon>
        <taxon>Eumalacostraca</taxon>
        <taxon>Eucarida</taxon>
        <taxon>Decapoda</taxon>
        <taxon>Pleocyemata</taxon>
        <taxon>Brachyura</taxon>
        <taxon>Eubrachyura</taxon>
        <taxon>Portunoidea</taxon>
        <taxon>Portunidae</taxon>
        <taxon>Portuninae</taxon>
        <taxon>Scylla</taxon>
    </lineage>
</organism>
<name>A0AAW0SN97_SCYPA</name>
<reference evidence="2 3" key="1">
    <citation type="submission" date="2023-03" db="EMBL/GenBank/DDBJ databases">
        <title>High-quality genome of Scylla paramamosain provides insights in environmental adaptation.</title>
        <authorList>
            <person name="Zhang L."/>
        </authorList>
    </citation>
    <scope>NUCLEOTIDE SEQUENCE [LARGE SCALE GENOMIC DNA]</scope>
    <source>
        <strain evidence="2">LZ_2023a</strain>
        <tissue evidence="2">Muscle</tissue>
    </source>
</reference>
<dbReference type="EMBL" id="JARAKH010000048">
    <property type="protein sequence ID" value="KAK8376613.1"/>
    <property type="molecule type" value="Genomic_DNA"/>
</dbReference>
<evidence type="ECO:0000256" key="1">
    <source>
        <dbReference type="SAM" id="Coils"/>
    </source>
</evidence>
<dbReference type="AlphaFoldDB" id="A0AAW0SN97"/>
<keyword evidence="1" id="KW-0175">Coiled coil</keyword>
<gene>
    <name evidence="2" type="ORF">O3P69_009907</name>
</gene>
<evidence type="ECO:0000313" key="2">
    <source>
        <dbReference type="EMBL" id="KAK8376613.1"/>
    </source>
</evidence>